<accession>A0A1I7UHG4</accession>
<sequence>MNRFQSFLMADTYINLGEIQTATNESSDGSQGAVPTAKSNSKSGPSGIPSDSIPHDATPYPSAPPPVQVVPPPPPAETALAVIADSPPREPAAPISIKPVHAPALKLFNDVNFDSEAKSSQQKVGSRKASKKSSSEKKKKRRTREEEDDDEKTNKKPKQFYFARGCYAFCFVFFMAILVLWALAAFVALSVVHLEFFEKMFMNFG</sequence>
<feature type="compositionally biased region" description="Basic residues" evidence="1">
    <location>
        <begin position="125"/>
        <end position="142"/>
    </location>
</feature>
<feature type="region of interest" description="Disordered" evidence="1">
    <location>
        <begin position="118"/>
        <end position="155"/>
    </location>
</feature>
<evidence type="ECO:0000256" key="2">
    <source>
        <dbReference type="SAM" id="Phobius"/>
    </source>
</evidence>
<organism evidence="3 4">
    <name type="scientific">Caenorhabditis tropicalis</name>
    <dbReference type="NCBI Taxonomy" id="1561998"/>
    <lineage>
        <taxon>Eukaryota</taxon>
        <taxon>Metazoa</taxon>
        <taxon>Ecdysozoa</taxon>
        <taxon>Nematoda</taxon>
        <taxon>Chromadorea</taxon>
        <taxon>Rhabditida</taxon>
        <taxon>Rhabditina</taxon>
        <taxon>Rhabditomorpha</taxon>
        <taxon>Rhabditoidea</taxon>
        <taxon>Rhabditidae</taxon>
        <taxon>Peloderinae</taxon>
        <taxon>Caenorhabditis</taxon>
    </lineage>
</organism>
<dbReference type="AlphaFoldDB" id="A0A1I7UHG4"/>
<evidence type="ECO:0000313" key="3">
    <source>
        <dbReference type="Proteomes" id="UP000095282"/>
    </source>
</evidence>
<dbReference type="eggNOG" id="ENOG502RR9T">
    <property type="taxonomic scope" value="Eukaryota"/>
</dbReference>
<keyword evidence="3" id="KW-1185">Reference proteome</keyword>
<keyword evidence="2" id="KW-1133">Transmembrane helix</keyword>
<dbReference type="WBParaSite" id="Csp11.Scaffold629.g9368.t1">
    <property type="protein sequence ID" value="Csp11.Scaffold629.g9368.t1"/>
    <property type="gene ID" value="Csp11.Scaffold629.g9368"/>
</dbReference>
<keyword evidence="2" id="KW-0472">Membrane</keyword>
<feature type="compositionally biased region" description="Pro residues" evidence="1">
    <location>
        <begin position="61"/>
        <end position="76"/>
    </location>
</feature>
<feature type="transmembrane region" description="Helical" evidence="2">
    <location>
        <begin position="165"/>
        <end position="192"/>
    </location>
</feature>
<dbReference type="Proteomes" id="UP000095282">
    <property type="component" value="Unplaced"/>
</dbReference>
<feature type="compositionally biased region" description="Low complexity" evidence="1">
    <location>
        <begin position="41"/>
        <end position="52"/>
    </location>
</feature>
<name>A0A1I7UHG4_9PELO</name>
<protein>
    <submittedName>
        <fullName evidence="4">Uncharacterized protein</fullName>
    </submittedName>
</protein>
<reference evidence="4" key="1">
    <citation type="submission" date="2016-11" db="UniProtKB">
        <authorList>
            <consortium name="WormBaseParasite"/>
        </authorList>
    </citation>
    <scope>IDENTIFICATION</scope>
</reference>
<evidence type="ECO:0000313" key="4">
    <source>
        <dbReference type="WBParaSite" id="Csp11.Scaffold629.g9368.t1"/>
    </source>
</evidence>
<feature type="region of interest" description="Disordered" evidence="1">
    <location>
        <begin position="23"/>
        <end position="79"/>
    </location>
</feature>
<keyword evidence="2" id="KW-0812">Transmembrane</keyword>
<proteinExistence type="predicted"/>
<evidence type="ECO:0000256" key="1">
    <source>
        <dbReference type="SAM" id="MobiDB-lite"/>
    </source>
</evidence>